<dbReference type="InterPro" id="IPR052483">
    <property type="entry name" value="bZIP_transcription_regulators"/>
</dbReference>
<evidence type="ECO:0000259" key="5">
    <source>
        <dbReference type="PROSITE" id="PS00036"/>
    </source>
</evidence>
<dbReference type="AlphaFoldDB" id="A0AAW1TAW5"/>
<dbReference type="PROSITE" id="PS00036">
    <property type="entry name" value="BZIP_BASIC"/>
    <property type="match status" value="1"/>
</dbReference>
<keyword evidence="7" id="KW-1185">Reference proteome</keyword>
<name>A0AAW1TAW5_9CHLO</name>
<dbReference type="Proteomes" id="UP001485043">
    <property type="component" value="Unassembled WGS sequence"/>
</dbReference>
<evidence type="ECO:0000256" key="1">
    <source>
        <dbReference type="ARBA" id="ARBA00023015"/>
    </source>
</evidence>
<reference evidence="6 7" key="1">
    <citation type="journal article" date="2024" name="Nat. Commun.">
        <title>Phylogenomics reveals the evolutionary origins of lichenization in chlorophyte algae.</title>
        <authorList>
            <person name="Puginier C."/>
            <person name="Libourel C."/>
            <person name="Otte J."/>
            <person name="Skaloud P."/>
            <person name="Haon M."/>
            <person name="Grisel S."/>
            <person name="Petersen M."/>
            <person name="Berrin J.G."/>
            <person name="Delaux P.M."/>
            <person name="Dal Grande F."/>
            <person name="Keller J."/>
        </authorList>
    </citation>
    <scope>NUCLEOTIDE SEQUENCE [LARGE SCALE GENOMIC DNA]</scope>
    <source>
        <strain evidence="6 7">SAG 2523</strain>
    </source>
</reference>
<organism evidence="6 7">
    <name type="scientific">Apatococcus fuscideae</name>
    <dbReference type="NCBI Taxonomy" id="2026836"/>
    <lineage>
        <taxon>Eukaryota</taxon>
        <taxon>Viridiplantae</taxon>
        <taxon>Chlorophyta</taxon>
        <taxon>core chlorophytes</taxon>
        <taxon>Trebouxiophyceae</taxon>
        <taxon>Chlorellales</taxon>
        <taxon>Chlorellaceae</taxon>
        <taxon>Apatococcus</taxon>
    </lineage>
</organism>
<evidence type="ECO:0000256" key="4">
    <source>
        <dbReference type="SAM" id="MobiDB-lite"/>
    </source>
</evidence>
<dbReference type="GO" id="GO:0003677">
    <property type="term" value="F:DNA binding"/>
    <property type="evidence" value="ECO:0007669"/>
    <property type="project" value="TreeGrafter"/>
</dbReference>
<keyword evidence="1" id="KW-0805">Transcription regulation</keyword>
<dbReference type="Gene3D" id="1.20.5.170">
    <property type="match status" value="1"/>
</dbReference>
<dbReference type="PANTHER" id="PTHR46391">
    <property type="entry name" value="BASIC LEUCINE ZIPPER 34"/>
    <property type="match status" value="1"/>
</dbReference>
<dbReference type="SMART" id="SM00338">
    <property type="entry name" value="BRLZ"/>
    <property type="match status" value="1"/>
</dbReference>
<dbReference type="InterPro" id="IPR004827">
    <property type="entry name" value="bZIP"/>
</dbReference>
<evidence type="ECO:0000256" key="3">
    <source>
        <dbReference type="ARBA" id="ARBA00023242"/>
    </source>
</evidence>
<accession>A0AAW1TAW5</accession>
<proteinExistence type="predicted"/>
<feature type="compositionally biased region" description="Acidic residues" evidence="4">
    <location>
        <begin position="167"/>
        <end position="176"/>
    </location>
</feature>
<dbReference type="SUPFAM" id="SSF57959">
    <property type="entry name" value="Leucine zipper domain"/>
    <property type="match status" value="1"/>
</dbReference>
<protein>
    <recommendedName>
        <fullName evidence="5">BZIP domain-containing protein</fullName>
    </recommendedName>
</protein>
<sequence>MMFAQILSKVPVNSQDLISSQLAICRSSCVLSSGAHPGKHRSAPCHFAAEVFFLRMSTASQGPHLGGLSNAGSCGNSPDGAATTSKLLFDTIGSIELTEEGLFGSTTDLDSLLSPEEPGPQAILTDQPCLHSQDGSPSEAEESHASDILLASNANPQISPGSSGNSEDSDDDDEPTELNCTRRVLANRQSARQSRLRKMHKTSVLEQMVKSLQLSITQLEPALQSLQSRKSQLREQSLAIQSQFAALMSESNCKQSLNKALHDEVSCLRSKLMPFQFASQGQHQLSGSGLDSTGLSTHLSSDSFMSESICSTSQQGFPPALHIRSCHTSSLRGPLQV</sequence>
<dbReference type="EMBL" id="JALJOV010000191">
    <property type="protein sequence ID" value="KAK9866088.1"/>
    <property type="molecule type" value="Genomic_DNA"/>
</dbReference>
<dbReference type="GO" id="GO:0003700">
    <property type="term" value="F:DNA-binding transcription factor activity"/>
    <property type="evidence" value="ECO:0007669"/>
    <property type="project" value="InterPro"/>
</dbReference>
<dbReference type="InterPro" id="IPR044759">
    <property type="entry name" value="bZIP_RF2"/>
</dbReference>
<dbReference type="CDD" id="cd14703">
    <property type="entry name" value="bZIP_plant_RF2"/>
    <property type="match status" value="1"/>
</dbReference>
<evidence type="ECO:0000313" key="6">
    <source>
        <dbReference type="EMBL" id="KAK9866088.1"/>
    </source>
</evidence>
<dbReference type="GO" id="GO:0005634">
    <property type="term" value="C:nucleus"/>
    <property type="evidence" value="ECO:0007669"/>
    <property type="project" value="TreeGrafter"/>
</dbReference>
<feature type="domain" description="BZIP" evidence="5">
    <location>
        <begin position="182"/>
        <end position="197"/>
    </location>
</feature>
<evidence type="ECO:0000313" key="7">
    <source>
        <dbReference type="Proteomes" id="UP001485043"/>
    </source>
</evidence>
<gene>
    <name evidence="6" type="ORF">WJX84_010222</name>
</gene>
<dbReference type="GO" id="GO:0045893">
    <property type="term" value="P:positive regulation of DNA-templated transcription"/>
    <property type="evidence" value="ECO:0007669"/>
    <property type="project" value="TreeGrafter"/>
</dbReference>
<dbReference type="PANTHER" id="PTHR46391:SF35">
    <property type="entry name" value="BASIC LEUCINE ZIPPER 34-LIKE ISOFORM X1"/>
    <property type="match status" value="1"/>
</dbReference>
<comment type="caution">
    <text evidence="6">The sequence shown here is derived from an EMBL/GenBank/DDBJ whole genome shotgun (WGS) entry which is preliminary data.</text>
</comment>
<evidence type="ECO:0000256" key="2">
    <source>
        <dbReference type="ARBA" id="ARBA00023163"/>
    </source>
</evidence>
<feature type="region of interest" description="Disordered" evidence="4">
    <location>
        <begin position="106"/>
        <end position="178"/>
    </location>
</feature>
<keyword evidence="2" id="KW-0804">Transcription</keyword>
<dbReference type="InterPro" id="IPR046347">
    <property type="entry name" value="bZIP_sf"/>
</dbReference>
<keyword evidence="3" id="KW-0539">Nucleus</keyword>